<dbReference type="InterPro" id="IPR036922">
    <property type="entry name" value="Rieske_2Fe-2S_sf"/>
</dbReference>
<keyword evidence="13" id="KW-1185">Reference proteome</keyword>
<evidence type="ECO:0000256" key="4">
    <source>
        <dbReference type="ARBA" id="ARBA00022723"/>
    </source>
</evidence>
<evidence type="ECO:0000256" key="9">
    <source>
        <dbReference type="ARBA" id="ARBA00023014"/>
    </source>
</evidence>
<keyword evidence="4" id="KW-0479">Metal-binding</keyword>
<evidence type="ECO:0000256" key="6">
    <source>
        <dbReference type="ARBA" id="ARBA00022989"/>
    </source>
</evidence>
<reference evidence="12 13" key="1">
    <citation type="journal article" date="2023" name="BMC Biotechnol.">
        <title>Vitis rotundifolia cv Carlos genome sequencing.</title>
        <authorList>
            <person name="Huff M."/>
            <person name="Hulse-Kemp A."/>
            <person name="Scheffler B."/>
            <person name="Youngblood R."/>
            <person name="Simpson S."/>
            <person name="Babiker E."/>
            <person name="Staton M."/>
        </authorList>
    </citation>
    <scope>NUCLEOTIDE SEQUENCE [LARGE SCALE GENOMIC DNA]</scope>
    <source>
        <tissue evidence="12">Leaf</tissue>
    </source>
</reference>
<feature type="domain" description="Rieske" evidence="11">
    <location>
        <begin position="16"/>
        <end position="119"/>
    </location>
</feature>
<evidence type="ECO:0000313" key="13">
    <source>
        <dbReference type="Proteomes" id="UP001168098"/>
    </source>
</evidence>
<keyword evidence="7" id="KW-0560">Oxidoreductase</keyword>
<keyword evidence="10" id="KW-0472">Membrane</keyword>
<accession>A0AA38ZZF6</accession>
<sequence>MARYIMCLGCSARAEWYPVGPVCDLDKRKPHAKRVMGLDVVVWWDRNESEWKVFDDSCAHGLAPLSEGGLISGASCSVSTMAGVLMAGTPRWSSGKNKSGICSSYNSGIHPVALPIPKY</sequence>
<dbReference type="AlphaFoldDB" id="A0AA38ZZF6"/>
<dbReference type="SUPFAM" id="SSF50022">
    <property type="entry name" value="ISP domain"/>
    <property type="match status" value="1"/>
</dbReference>
<dbReference type="PROSITE" id="PS51296">
    <property type="entry name" value="RIESKE"/>
    <property type="match status" value="1"/>
</dbReference>
<keyword evidence="2" id="KW-0812">Transmembrane</keyword>
<keyword evidence="8" id="KW-0408">Iron</keyword>
<dbReference type="PANTHER" id="PTHR21266:SF32">
    <property type="entry name" value="CHOLESTEROL 7-DESATURASE NVD"/>
    <property type="match status" value="1"/>
</dbReference>
<gene>
    <name evidence="12" type="ORF">PVL29_007055</name>
</gene>
<proteinExistence type="predicted"/>
<dbReference type="GO" id="GO:0051537">
    <property type="term" value="F:2 iron, 2 sulfur cluster binding"/>
    <property type="evidence" value="ECO:0007669"/>
    <property type="project" value="UniProtKB-KW"/>
</dbReference>
<evidence type="ECO:0000256" key="7">
    <source>
        <dbReference type="ARBA" id="ARBA00023002"/>
    </source>
</evidence>
<evidence type="ECO:0000256" key="2">
    <source>
        <dbReference type="ARBA" id="ARBA00022692"/>
    </source>
</evidence>
<keyword evidence="5" id="KW-0809">Transit peptide</keyword>
<keyword evidence="9" id="KW-0411">Iron-sulfur</keyword>
<evidence type="ECO:0000256" key="5">
    <source>
        <dbReference type="ARBA" id="ARBA00022946"/>
    </source>
</evidence>
<evidence type="ECO:0000256" key="10">
    <source>
        <dbReference type="ARBA" id="ARBA00023136"/>
    </source>
</evidence>
<comment type="caution">
    <text evidence="12">The sequence shown here is derived from an EMBL/GenBank/DDBJ whole genome shotgun (WGS) entry which is preliminary data.</text>
</comment>
<keyword evidence="6" id="KW-1133">Transmembrane helix</keyword>
<dbReference type="GO" id="GO:0005737">
    <property type="term" value="C:cytoplasm"/>
    <property type="evidence" value="ECO:0007669"/>
    <property type="project" value="TreeGrafter"/>
</dbReference>
<keyword evidence="3" id="KW-0001">2Fe-2S</keyword>
<evidence type="ECO:0000256" key="8">
    <source>
        <dbReference type="ARBA" id="ARBA00023004"/>
    </source>
</evidence>
<dbReference type="InterPro" id="IPR017941">
    <property type="entry name" value="Rieske_2Fe-2S"/>
</dbReference>
<dbReference type="GO" id="GO:0016020">
    <property type="term" value="C:membrane"/>
    <property type="evidence" value="ECO:0007669"/>
    <property type="project" value="UniProtKB-SubCell"/>
</dbReference>
<dbReference type="InterPro" id="IPR050584">
    <property type="entry name" value="Cholesterol_7-desaturase"/>
</dbReference>
<organism evidence="12 13">
    <name type="scientific">Vitis rotundifolia</name>
    <name type="common">Muscadine grape</name>
    <dbReference type="NCBI Taxonomy" id="103349"/>
    <lineage>
        <taxon>Eukaryota</taxon>
        <taxon>Viridiplantae</taxon>
        <taxon>Streptophyta</taxon>
        <taxon>Embryophyta</taxon>
        <taxon>Tracheophyta</taxon>
        <taxon>Spermatophyta</taxon>
        <taxon>Magnoliopsida</taxon>
        <taxon>eudicotyledons</taxon>
        <taxon>Gunneridae</taxon>
        <taxon>Pentapetalae</taxon>
        <taxon>rosids</taxon>
        <taxon>Vitales</taxon>
        <taxon>Vitaceae</taxon>
        <taxon>Viteae</taxon>
        <taxon>Vitis</taxon>
    </lineage>
</organism>
<dbReference type="EMBL" id="JARBHA010000006">
    <property type="protein sequence ID" value="KAJ9697745.1"/>
    <property type="molecule type" value="Genomic_DNA"/>
</dbReference>
<dbReference type="PANTHER" id="PTHR21266">
    <property type="entry name" value="IRON-SULFUR DOMAIN CONTAINING PROTEIN"/>
    <property type="match status" value="1"/>
</dbReference>
<dbReference type="Gene3D" id="2.102.10.10">
    <property type="entry name" value="Rieske [2Fe-2S] iron-sulphur domain"/>
    <property type="match status" value="1"/>
</dbReference>
<protein>
    <recommendedName>
        <fullName evidence="11">Rieske domain-containing protein</fullName>
    </recommendedName>
</protein>
<dbReference type="Pfam" id="PF00355">
    <property type="entry name" value="Rieske"/>
    <property type="match status" value="1"/>
</dbReference>
<evidence type="ECO:0000256" key="3">
    <source>
        <dbReference type="ARBA" id="ARBA00022714"/>
    </source>
</evidence>
<dbReference type="GO" id="GO:0046872">
    <property type="term" value="F:metal ion binding"/>
    <property type="evidence" value="ECO:0007669"/>
    <property type="project" value="UniProtKB-KW"/>
</dbReference>
<dbReference type="Proteomes" id="UP001168098">
    <property type="component" value="Unassembled WGS sequence"/>
</dbReference>
<dbReference type="GO" id="GO:0016491">
    <property type="term" value="F:oxidoreductase activity"/>
    <property type="evidence" value="ECO:0007669"/>
    <property type="project" value="UniProtKB-KW"/>
</dbReference>
<evidence type="ECO:0000313" key="12">
    <source>
        <dbReference type="EMBL" id="KAJ9697745.1"/>
    </source>
</evidence>
<evidence type="ECO:0000256" key="1">
    <source>
        <dbReference type="ARBA" id="ARBA00004370"/>
    </source>
</evidence>
<comment type="subcellular location">
    <subcellularLocation>
        <location evidence="1">Membrane</location>
    </subcellularLocation>
</comment>
<name>A0AA38ZZF6_VITRO</name>
<evidence type="ECO:0000259" key="11">
    <source>
        <dbReference type="PROSITE" id="PS51296"/>
    </source>
</evidence>